<dbReference type="AlphaFoldDB" id="A0A1E7YJR9"/>
<dbReference type="EMBL" id="LZYE01000358">
    <property type="protein sequence ID" value="OFC29792.1"/>
    <property type="molecule type" value="Genomic_DNA"/>
</dbReference>
<gene>
    <name evidence="1" type="ORF">BAE27_13185</name>
</gene>
<dbReference type="Proteomes" id="UP000175616">
    <property type="component" value="Unassembled WGS sequence"/>
</dbReference>
<reference evidence="1 2" key="1">
    <citation type="submission" date="2016-06" db="EMBL/GenBank/DDBJ databases">
        <title>Gene turnover analysis identifies the evolutionary adaptation of the extremophile Acidithiobacillus caldus.</title>
        <authorList>
            <person name="Zhang X."/>
        </authorList>
    </citation>
    <scope>NUCLEOTIDE SEQUENCE [LARGE SCALE GENOMIC DNA]</scope>
    <source>
        <strain evidence="1 2">DX</strain>
    </source>
</reference>
<proteinExistence type="predicted"/>
<name>A0A1E7YJR9_9PROT</name>
<dbReference type="RefSeq" id="WP_070114703.1">
    <property type="nucleotide sequence ID" value="NZ_LZYE01000358.1"/>
</dbReference>
<evidence type="ECO:0000313" key="1">
    <source>
        <dbReference type="EMBL" id="OFC29792.1"/>
    </source>
</evidence>
<comment type="caution">
    <text evidence="1">The sequence shown here is derived from an EMBL/GenBank/DDBJ whole genome shotgun (WGS) entry which is preliminary data.</text>
</comment>
<protein>
    <submittedName>
        <fullName evidence="1">Uncharacterized protein</fullName>
    </submittedName>
</protein>
<accession>A0A1E7YJR9</accession>
<organism evidence="1 2">
    <name type="scientific">Acidithiobacillus caldus</name>
    <dbReference type="NCBI Taxonomy" id="33059"/>
    <lineage>
        <taxon>Bacteria</taxon>
        <taxon>Pseudomonadati</taxon>
        <taxon>Pseudomonadota</taxon>
        <taxon>Acidithiobacillia</taxon>
        <taxon>Acidithiobacillales</taxon>
        <taxon>Acidithiobacillaceae</taxon>
        <taxon>Acidithiobacillus</taxon>
    </lineage>
</organism>
<evidence type="ECO:0000313" key="2">
    <source>
        <dbReference type="Proteomes" id="UP000175616"/>
    </source>
</evidence>
<sequence>MIHLFVIRRVAVPFLFVAILLVLPQILWADPLAGTPASFEETRAVLAHRFTVEDGWRLLYRSDIDRGHRFTRISWVDARHFLGPLEVLRRQQEGSLENLAEAQLKYQEIINGNDYKRWKEDCPNSTLSVEKSPKYAFYPYALVLKGKLSDSCKDTGHYTYFLDKPPADTPIISWDYTRDPSVEAQSFIWGNVQYAAQYLIKASARLPVQIKASDFEALVKDFKAKGWIPSAKSDTGSPWFVVDTLYDEPFDTVGKDTSEYKHYGLVRRAIFAQQIAPNKACGLILDWVYVYKAPVREIAAYGLEVYSGPQWQKVMDMLKSMGAPLEVMAELAKDARNAEKAARELKNQPDPDLPYPMVGTMFVVHSACGTVDTAGKSETNKSNIDYFVVVEKRRKS</sequence>